<reference evidence="2 3" key="1">
    <citation type="journal article" date="2014" name="Genome Announc.">
        <title>Draft Genome Sequence of Bacillus alcalophilus AV1934, a Classic Alkaliphile Isolated from Human Feces in 1934.</title>
        <authorList>
            <person name="Attie O."/>
            <person name="Jayaprakash A."/>
            <person name="Shah H."/>
            <person name="Paulsen I.T."/>
            <person name="Morino M."/>
            <person name="Takahashi Y."/>
            <person name="Narumi I."/>
            <person name="Sachidanandam R."/>
            <person name="Satoh K."/>
            <person name="Ito M."/>
            <person name="Krulwich T.A."/>
        </authorList>
    </citation>
    <scope>NUCLEOTIDE SEQUENCE [LARGE SCALE GENOMIC DNA]</scope>
    <source>
        <strain evidence="2 3">AV1934</strain>
    </source>
</reference>
<protein>
    <submittedName>
        <fullName evidence="2">Uncharacterized protein</fullName>
    </submittedName>
</protein>
<keyword evidence="1" id="KW-0812">Transmembrane</keyword>
<evidence type="ECO:0000313" key="3">
    <source>
        <dbReference type="Proteomes" id="UP000002754"/>
    </source>
</evidence>
<comment type="caution">
    <text evidence="2">The sequence shown here is derived from an EMBL/GenBank/DDBJ whole genome shotgun (WGS) entry which is preliminary data.</text>
</comment>
<evidence type="ECO:0000313" key="2">
    <source>
        <dbReference type="EMBL" id="KGA96311.1"/>
    </source>
</evidence>
<dbReference type="AlphaFoldDB" id="A0A094WHN3"/>
<proteinExistence type="predicted"/>
<accession>A0A094WHN3</accession>
<gene>
    <name evidence="2" type="ORF">BALCAV_0217120</name>
</gene>
<dbReference type="Proteomes" id="UP000002754">
    <property type="component" value="Unassembled WGS sequence"/>
</dbReference>
<evidence type="ECO:0000256" key="1">
    <source>
        <dbReference type="SAM" id="Phobius"/>
    </source>
</evidence>
<keyword evidence="1" id="KW-0472">Membrane</keyword>
<keyword evidence="1" id="KW-1133">Transmembrane helix</keyword>
<keyword evidence="3" id="KW-1185">Reference proteome</keyword>
<sequence>MQMNKNLCNISGSHLIQMAFLFISVFYHFPTEDSLFNRVKGEAQRYGGDEWRLAVAKEILVKV</sequence>
<name>A0A094WHN3_ALKAL</name>
<organism evidence="2 3">
    <name type="scientific">Alkalihalobacillus alcalophilus ATCC 27647 = CGMCC 1.3604</name>
    <dbReference type="NCBI Taxonomy" id="1218173"/>
    <lineage>
        <taxon>Bacteria</taxon>
        <taxon>Bacillati</taxon>
        <taxon>Bacillota</taxon>
        <taxon>Bacilli</taxon>
        <taxon>Bacillales</taxon>
        <taxon>Bacillaceae</taxon>
        <taxon>Alkalihalobacillus</taxon>
    </lineage>
</organism>
<feature type="transmembrane region" description="Helical" evidence="1">
    <location>
        <begin position="7"/>
        <end position="29"/>
    </location>
</feature>
<dbReference type="EMBL" id="ALPT02000068">
    <property type="protein sequence ID" value="KGA96311.1"/>
    <property type="molecule type" value="Genomic_DNA"/>
</dbReference>